<dbReference type="PANTHER" id="PTHR35895:SF1">
    <property type="entry name" value="LIPID-BINDING SERUM GLYCOPROTEIN C-TERMINAL DOMAIN-CONTAINING PROTEIN"/>
    <property type="match status" value="1"/>
</dbReference>
<dbReference type="Proteomes" id="UP000245956">
    <property type="component" value="Unassembled WGS sequence"/>
</dbReference>
<comment type="caution">
    <text evidence="2">The sequence shown here is derived from an EMBL/GenBank/DDBJ whole genome shotgun (WGS) entry which is preliminary data.</text>
</comment>
<evidence type="ECO:0000313" key="2">
    <source>
        <dbReference type="EMBL" id="PWI64819.1"/>
    </source>
</evidence>
<gene>
    <name evidence="2" type="ORF">PCL_08533</name>
</gene>
<feature type="transmembrane region" description="Helical" evidence="1">
    <location>
        <begin position="32"/>
        <end position="54"/>
    </location>
</feature>
<proteinExistence type="predicted"/>
<reference evidence="2 3" key="1">
    <citation type="journal article" date="2016" name="Front. Microbiol.">
        <title>Genome and transcriptome sequences reveal the specific parasitism of the nematophagous Purpureocillium lilacinum 36-1.</title>
        <authorList>
            <person name="Xie J."/>
            <person name="Li S."/>
            <person name="Mo C."/>
            <person name="Xiao X."/>
            <person name="Peng D."/>
            <person name="Wang G."/>
            <person name="Xiao Y."/>
        </authorList>
    </citation>
    <scope>NUCLEOTIDE SEQUENCE [LARGE SCALE GENOMIC DNA]</scope>
    <source>
        <strain evidence="2 3">36-1</strain>
    </source>
</reference>
<protein>
    <submittedName>
        <fullName evidence="2">Uncharacterized protein</fullName>
    </submittedName>
</protein>
<evidence type="ECO:0000313" key="3">
    <source>
        <dbReference type="Proteomes" id="UP000245956"/>
    </source>
</evidence>
<accession>A0A2U3DRF4</accession>
<dbReference type="AlphaFoldDB" id="A0A2U3DRF4"/>
<dbReference type="EMBL" id="LCWV01000044">
    <property type="protein sequence ID" value="PWI64819.1"/>
    <property type="molecule type" value="Genomic_DNA"/>
</dbReference>
<name>A0A2U3DRF4_PURLI</name>
<dbReference type="InterPro" id="IPR022185">
    <property type="entry name" value="DUF3712"/>
</dbReference>
<dbReference type="Pfam" id="PF12505">
    <property type="entry name" value="DUF3712"/>
    <property type="match status" value="1"/>
</dbReference>
<keyword evidence="1" id="KW-0812">Transmembrane</keyword>
<keyword evidence="1" id="KW-1133">Transmembrane helix</keyword>
<evidence type="ECO:0000256" key="1">
    <source>
        <dbReference type="SAM" id="Phobius"/>
    </source>
</evidence>
<sequence length="435" mass="47549">MSDSKHEVSQTENGAPIKRGKKRACINHCKRFWWLHLIIFCCITVLVVCLVVRAGRGGIFCAPCVCTSSRTRLVLLCSWQLVQLRLRACATRWLHGDGPRLARSPEESLPSTTNTNNALSAMPEMTAQGTNAVFFYSIFVGVPNIGQSKVNAAKLEIQGVNVLDSTPDQYLMQINSTIETDGTVHADIDPFEGKMYLDDVKDAPAFATLQFPPTNADKHQNVNISQTVKVDDLEAFKQFNIAFFKSQNLTVRIAGKTKIQPAGLNRKYDVDFTKYQTINGLNLLQGTKVKDAKVNLTALTGENFKGVAEITNPSHFTLDLRRVMASRLTMHQGNVTFANFAADQNVGNLTINNLLLVPGLNRVNITAALNQTGVLSALNLKPACETGVVPFKLLGVDVVNHGKQIPYFLAALGSANQTVDINIAEILGLTVPACH</sequence>
<dbReference type="GO" id="GO:0000329">
    <property type="term" value="C:fungal-type vacuole membrane"/>
    <property type="evidence" value="ECO:0007669"/>
    <property type="project" value="InterPro"/>
</dbReference>
<dbReference type="PANTHER" id="PTHR35895">
    <property type="entry name" value="CHROMOSOME 16, WHOLE GENOME SHOTGUN SEQUENCE"/>
    <property type="match status" value="1"/>
</dbReference>
<dbReference type="InterPro" id="IPR046368">
    <property type="entry name" value="Tag1"/>
</dbReference>
<keyword evidence="1" id="KW-0472">Membrane</keyword>
<organism evidence="2 3">
    <name type="scientific">Purpureocillium lilacinum</name>
    <name type="common">Paecilomyces lilacinus</name>
    <dbReference type="NCBI Taxonomy" id="33203"/>
    <lineage>
        <taxon>Eukaryota</taxon>
        <taxon>Fungi</taxon>
        <taxon>Dikarya</taxon>
        <taxon>Ascomycota</taxon>
        <taxon>Pezizomycotina</taxon>
        <taxon>Sordariomycetes</taxon>
        <taxon>Hypocreomycetidae</taxon>
        <taxon>Hypocreales</taxon>
        <taxon>Ophiocordycipitaceae</taxon>
        <taxon>Purpureocillium</taxon>
    </lineage>
</organism>